<organism evidence="4 5">
    <name type="scientific">Actinopolyspora righensis</name>
    <dbReference type="NCBI Taxonomy" id="995060"/>
    <lineage>
        <taxon>Bacteria</taxon>
        <taxon>Bacillati</taxon>
        <taxon>Actinomycetota</taxon>
        <taxon>Actinomycetes</taxon>
        <taxon>Actinopolysporales</taxon>
        <taxon>Actinopolysporaceae</taxon>
        <taxon>Actinopolyspora</taxon>
        <taxon>Actinopolyspora alba group</taxon>
    </lineage>
</organism>
<dbReference type="SMART" id="SM00421">
    <property type="entry name" value="HTH_LUXR"/>
    <property type="match status" value="1"/>
</dbReference>
<keyword evidence="1" id="KW-0547">Nucleotide-binding</keyword>
<gene>
    <name evidence="4" type="ORF">SAMN04487904_11087</name>
</gene>
<dbReference type="Pfam" id="PF00196">
    <property type="entry name" value="GerE"/>
    <property type="match status" value="1"/>
</dbReference>
<dbReference type="GO" id="GO:0004016">
    <property type="term" value="F:adenylate cyclase activity"/>
    <property type="evidence" value="ECO:0007669"/>
    <property type="project" value="TreeGrafter"/>
</dbReference>
<dbReference type="PROSITE" id="PS50043">
    <property type="entry name" value="HTH_LUXR_2"/>
    <property type="match status" value="1"/>
</dbReference>
<dbReference type="SUPFAM" id="SSF46894">
    <property type="entry name" value="C-terminal effector domain of the bipartite response regulators"/>
    <property type="match status" value="1"/>
</dbReference>
<dbReference type="STRING" id="995060.SAMN04487904_11087"/>
<proteinExistence type="predicted"/>
<dbReference type="EMBL" id="FPAT01000010">
    <property type="protein sequence ID" value="SFT84250.1"/>
    <property type="molecule type" value="Genomic_DNA"/>
</dbReference>
<sequence length="888" mass="96010">MFISGIRLARNHEWTRNAIVLDREPFVGREAELAEVHEGLTDPRCSVIAITGCRGTGRSRMLDATLRMSQELGASAELSRATSAARNIPFGAVARMLPQQVSGWSAPTELIRTMVALYAEQSSRTRQVVAVDDAHLLDPESATLLHALAASGHALVVLTLDADVECPDTVTASWKDLGGRLVSLRPLRITEVSTYLHEALEGPVNGALVRSIAEATEGNLLWMRELLRGALEVGAIARNQDGLWELIEALPLSDRLQQLLTARLRHASPEALEVATWLAMAGDMLPLSALERALQHPVPSAAEAEGVVRLEGRNSVRLTHPLYGVLLRERTPRLERRRRHSALVRSMLADTPIASAELVHVLCDGEECGEQIDTELVLRAARAAMDAGDYGIGWELSRFAGADSPDATSEALAIAGECGLWLGRVDEAESYFRRARCRTSDTNVRADLTLGLAANLFMVAGRTKAAGELVNEITAQLPPEDSRYQYAVALRVGMAANAGRMYELLAELAEVDVPSLPALAASRVSALTWTGRLHEAIDAVGSLTRVSGPDQRPPSDLDQIVSVTAFAYAGEFQEARRRARSGYYETLRNRRLPEQAMWATAWGEVEMLTGNLRTAMSCLLEAAGIMRRRPTSLGPAVHGSCLGNLAQVAAMCGESEQAERALSEGEELPLRECFVPELASARAWMESGTDPSRGRRELWDCVVEARNSGALLCAARTSLDLARLGWGKDASRVLSEIEDELQGVVVASWIRYARAIAAGEPDGLVRISEELEANGMRLLAAEALLFAGGEFRARGRTVAATGVEHSGAGLAESVGARSLLTAARSAEVPLTKREKQIVRRVLAGCPSADVAGSLGISTRTVESHLQNAYRKLGVHSRDELARIYGDFL</sequence>
<dbReference type="CDD" id="cd06170">
    <property type="entry name" value="LuxR_C_like"/>
    <property type="match status" value="1"/>
</dbReference>
<dbReference type="AlphaFoldDB" id="A0A1I7BAK8"/>
<dbReference type="Proteomes" id="UP000199165">
    <property type="component" value="Unassembled WGS sequence"/>
</dbReference>
<dbReference type="Gene3D" id="1.10.10.10">
    <property type="entry name" value="Winged helix-like DNA-binding domain superfamily/Winged helix DNA-binding domain"/>
    <property type="match status" value="1"/>
</dbReference>
<keyword evidence="2" id="KW-0067">ATP-binding</keyword>
<dbReference type="GO" id="GO:0006355">
    <property type="term" value="P:regulation of DNA-templated transcription"/>
    <property type="evidence" value="ECO:0007669"/>
    <property type="project" value="InterPro"/>
</dbReference>
<dbReference type="GO" id="GO:0005737">
    <property type="term" value="C:cytoplasm"/>
    <property type="evidence" value="ECO:0007669"/>
    <property type="project" value="TreeGrafter"/>
</dbReference>
<dbReference type="PROSITE" id="PS00622">
    <property type="entry name" value="HTH_LUXR_1"/>
    <property type="match status" value="1"/>
</dbReference>
<reference evidence="5" key="1">
    <citation type="submission" date="2016-10" db="EMBL/GenBank/DDBJ databases">
        <authorList>
            <person name="Varghese N."/>
            <person name="Submissions S."/>
        </authorList>
    </citation>
    <scope>NUCLEOTIDE SEQUENCE [LARGE SCALE GENOMIC DNA]</scope>
    <source>
        <strain evidence="5">DSM 45501</strain>
    </source>
</reference>
<name>A0A1I7BAK8_9ACTN</name>
<evidence type="ECO:0000259" key="3">
    <source>
        <dbReference type="PROSITE" id="PS50043"/>
    </source>
</evidence>
<evidence type="ECO:0000256" key="1">
    <source>
        <dbReference type="ARBA" id="ARBA00022741"/>
    </source>
</evidence>
<dbReference type="InterPro" id="IPR049945">
    <property type="entry name" value="AAA_22"/>
</dbReference>
<dbReference type="InterPro" id="IPR000792">
    <property type="entry name" value="Tscrpt_reg_LuxR_C"/>
</dbReference>
<dbReference type="Gene3D" id="1.25.40.10">
    <property type="entry name" value="Tetratricopeptide repeat domain"/>
    <property type="match status" value="1"/>
</dbReference>
<evidence type="ECO:0000256" key="2">
    <source>
        <dbReference type="ARBA" id="ARBA00022840"/>
    </source>
</evidence>
<accession>A0A1I7BAK8</accession>
<dbReference type="PANTHER" id="PTHR16305:SF28">
    <property type="entry name" value="GUANYLATE CYCLASE DOMAIN-CONTAINING PROTEIN"/>
    <property type="match status" value="1"/>
</dbReference>
<dbReference type="PRINTS" id="PR00038">
    <property type="entry name" value="HTHLUXR"/>
</dbReference>
<dbReference type="InterPro" id="IPR027417">
    <property type="entry name" value="P-loop_NTPase"/>
</dbReference>
<keyword evidence="5" id="KW-1185">Reference proteome</keyword>
<dbReference type="InterPro" id="IPR011990">
    <property type="entry name" value="TPR-like_helical_dom_sf"/>
</dbReference>
<dbReference type="GO" id="GO:0003677">
    <property type="term" value="F:DNA binding"/>
    <property type="evidence" value="ECO:0007669"/>
    <property type="project" value="InterPro"/>
</dbReference>
<dbReference type="Pfam" id="PF13401">
    <property type="entry name" value="AAA_22"/>
    <property type="match status" value="1"/>
</dbReference>
<dbReference type="GO" id="GO:0005524">
    <property type="term" value="F:ATP binding"/>
    <property type="evidence" value="ECO:0007669"/>
    <property type="project" value="UniProtKB-KW"/>
</dbReference>
<evidence type="ECO:0000313" key="4">
    <source>
        <dbReference type="EMBL" id="SFT84250.1"/>
    </source>
</evidence>
<dbReference type="SUPFAM" id="SSF52540">
    <property type="entry name" value="P-loop containing nucleoside triphosphate hydrolases"/>
    <property type="match status" value="1"/>
</dbReference>
<dbReference type="PANTHER" id="PTHR16305">
    <property type="entry name" value="TESTICULAR SOLUBLE ADENYLYL CYCLASE"/>
    <property type="match status" value="1"/>
</dbReference>
<feature type="domain" description="HTH luxR-type" evidence="3">
    <location>
        <begin position="823"/>
        <end position="888"/>
    </location>
</feature>
<dbReference type="InterPro" id="IPR016032">
    <property type="entry name" value="Sig_transdc_resp-reg_C-effctor"/>
</dbReference>
<evidence type="ECO:0000313" key="5">
    <source>
        <dbReference type="Proteomes" id="UP000199165"/>
    </source>
</evidence>
<protein>
    <submittedName>
        <fullName evidence="4">AAA ATPase domain-containing protein</fullName>
    </submittedName>
</protein>
<dbReference type="InterPro" id="IPR036388">
    <property type="entry name" value="WH-like_DNA-bd_sf"/>
</dbReference>